<evidence type="ECO:0000313" key="3">
    <source>
        <dbReference type="Proteomes" id="UP001608902"/>
    </source>
</evidence>
<feature type="region of interest" description="Disordered" evidence="1">
    <location>
        <begin position="1"/>
        <end position="28"/>
    </location>
</feature>
<organism evidence="2 3">
    <name type="scientific">Gnathostoma spinigerum</name>
    <dbReference type="NCBI Taxonomy" id="75299"/>
    <lineage>
        <taxon>Eukaryota</taxon>
        <taxon>Metazoa</taxon>
        <taxon>Ecdysozoa</taxon>
        <taxon>Nematoda</taxon>
        <taxon>Chromadorea</taxon>
        <taxon>Rhabditida</taxon>
        <taxon>Spirurina</taxon>
        <taxon>Gnathostomatomorpha</taxon>
        <taxon>Gnathostomatoidea</taxon>
        <taxon>Gnathostomatidae</taxon>
        <taxon>Gnathostoma</taxon>
    </lineage>
</organism>
<evidence type="ECO:0000256" key="1">
    <source>
        <dbReference type="SAM" id="MobiDB-lite"/>
    </source>
</evidence>
<comment type="caution">
    <text evidence="2">The sequence shown here is derived from an EMBL/GenBank/DDBJ whole genome shotgun (WGS) entry which is preliminary data.</text>
</comment>
<gene>
    <name evidence="2" type="ORF">AB6A40_000144</name>
</gene>
<reference evidence="2 3" key="1">
    <citation type="submission" date="2024-08" db="EMBL/GenBank/DDBJ databases">
        <title>Gnathostoma spinigerum genome.</title>
        <authorList>
            <person name="Gonzalez-Bertolin B."/>
            <person name="Monzon S."/>
            <person name="Zaballos A."/>
            <person name="Jimenez P."/>
            <person name="Dekumyoy P."/>
            <person name="Varona S."/>
            <person name="Cuesta I."/>
            <person name="Sumanam S."/>
            <person name="Adisakwattana P."/>
            <person name="Gasser R.B."/>
            <person name="Hernandez-Gonzalez A."/>
            <person name="Young N.D."/>
            <person name="Perteguer M.J."/>
        </authorList>
    </citation>
    <scope>NUCLEOTIDE SEQUENCE [LARGE SCALE GENOMIC DNA]</scope>
    <source>
        <strain evidence="2">AL3</strain>
        <tissue evidence="2">Liver</tissue>
    </source>
</reference>
<proteinExistence type="predicted"/>
<evidence type="ECO:0000313" key="2">
    <source>
        <dbReference type="EMBL" id="MFH4973435.1"/>
    </source>
</evidence>
<dbReference type="Proteomes" id="UP001608902">
    <property type="component" value="Unassembled WGS sequence"/>
</dbReference>
<dbReference type="AlphaFoldDB" id="A0ABD6E2G2"/>
<sequence length="105" mass="12367">MNIPRQRTDSTTSQDSEASSPAPRRFSITQMLAGRRQSLEDAFKRDAKSMINGDGFEKQHYVKEIDPKDKERPKVTLDDYMLKHKRMLHNHDGFETHHYTTEHHE</sequence>
<feature type="compositionally biased region" description="Polar residues" evidence="1">
    <location>
        <begin position="9"/>
        <end position="19"/>
    </location>
</feature>
<accession>A0ABD6E2G2</accession>
<name>A0ABD6E2G2_9BILA</name>
<protein>
    <submittedName>
        <fullName evidence="2">Uncharacterized protein</fullName>
    </submittedName>
</protein>
<dbReference type="EMBL" id="JBGFUD010000033">
    <property type="protein sequence ID" value="MFH4973435.1"/>
    <property type="molecule type" value="Genomic_DNA"/>
</dbReference>
<keyword evidence="3" id="KW-1185">Reference proteome</keyword>